<evidence type="ECO:0000313" key="3">
    <source>
        <dbReference type="EMBL" id="MFB5266204.1"/>
    </source>
</evidence>
<protein>
    <recommendedName>
        <fullName evidence="5">Cell division protein FtsL</fullName>
    </recommendedName>
</protein>
<keyword evidence="2" id="KW-1133">Transmembrane helix</keyword>
<name>A0ABV5APR6_9BACL</name>
<dbReference type="RefSeq" id="WP_375353784.1">
    <property type="nucleotide sequence ID" value="NZ_JBHHMI010000003.1"/>
</dbReference>
<comment type="caution">
    <text evidence="3">The sequence shown here is derived from an EMBL/GenBank/DDBJ whole genome shotgun (WGS) entry which is preliminary data.</text>
</comment>
<dbReference type="Proteomes" id="UP001580346">
    <property type="component" value="Unassembled WGS sequence"/>
</dbReference>
<feature type="transmembrane region" description="Helical" evidence="2">
    <location>
        <begin position="42"/>
        <end position="63"/>
    </location>
</feature>
<reference evidence="3 4" key="1">
    <citation type="submission" date="2024-09" db="EMBL/GenBank/DDBJ databases">
        <title>Paenibacillus zeirhizospherea sp. nov., isolated from surface of the maize (Zea mays) roots in a horticulture field, Hungary.</title>
        <authorList>
            <person name="Marton D."/>
            <person name="Farkas M."/>
            <person name="Bedics A."/>
            <person name="Toth E."/>
            <person name="Tancsics A."/>
            <person name="Boka K."/>
            <person name="Maroti G."/>
            <person name="Kriszt B."/>
            <person name="Cserhati M."/>
        </authorList>
    </citation>
    <scope>NUCLEOTIDE SEQUENCE [LARGE SCALE GENOMIC DNA]</scope>
    <source>
        <strain evidence="3 4">KCTC 33519</strain>
    </source>
</reference>
<keyword evidence="1" id="KW-0175">Coiled coil</keyword>
<organism evidence="3 4">
    <name type="scientific">Paenibacillus enshidis</name>
    <dbReference type="NCBI Taxonomy" id="1458439"/>
    <lineage>
        <taxon>Bacteria</taxon>
        <taxon>Bacillati</taxon>
        <taxon>Bacillota</taxon>
        <taxon>Bacilli</taxon>
        <taxon>Bacillales</taxon>
        <taxon>Paenibacillaceae</taxon>
        <taxon>Paenibacillus</taxon>
    </lineage>
</organism>
<accession>A0ABV5APR6</accession>
<dbReference type="EMBL" id="JBHHMI010000003">
    <property type="protein sequence ID" value="MFB5266204.1"/>
    <property type="molecule type" value="Genomic_DNA"/>
</dbReference>
<evidence type="ECO:0000256" key="1">
    <source>
        <dbReference type="SAM" id="Coils"/>
    </source>
</evidence>
<keyword evidence="2" id="KW-0812">Transmembrane</keyword>
<evidence type="ECO:0000256" key="2">
    <source>
        <dbReference type="SAM" id="Phobius"/>
    </source>
</evidence>
<evidence type="ECO:0000313" key="4">
    <source>
        <dbReference type="Proteomes" id="UP001580346"/>
    </source>
</evidence>
<keyword evidence="2" id="KW-0472">Membrane</keyword>
<sequence>MAYTRGSLAVKEKVQQQVPQRRYRETTKVVTRRKELPIREKLLYLATVLVLVAVMVMLAGRYAQIYQLGASIHSKEIAISELKTSNAELKVQKERLENQIVTAAKEQGYIEPTKEPIRVYTGTSSGNAAADGSGN</sequence>
<gene>
    <name evidence="3" type="ORF">ACE41H_05310</name>
</gene>
<evidence type="ECO:0008006" key="5">
    <source>
        <dbReference type="Google" id="ProtNLM"/>
    </source>
</evidence>
<feature type="coiled-coil region" evidence="1">
    <location>
        <begin position="79"/>
        <end position="106"/>
    </location>
</feature>
<keyword evidence="4" id="KW-1185">Reference proteome</keyword>
<proteinExistence type="predicted"/>